<dbReference type="Gene3D" id="2.20.180.10">
    <property type="entry name" value="putative fmn-dependent nitroreductase like domains"/>
    <property type="match status" value="1"/>
</dbReference>
<dbReference type="GO" id="GO:0016491">
    <property type="term" value="F:oxidoreductase activity"/>
    <property type="evidence" value="ECO:0007669"/>
    <property type="project" value="UniProtKB-KW"/>
</dbReference>
<dbReference type="SUPFAM" id="SSF55469">
    <property type="entry name" value="FMN-dependent nitroreductase-like"/>
    <property type="match status" value="1"/>
</dbReference>
<feature type="domain" description="Nitroreductase" evidence="3">
    <location>
        <begin position="14"/>
        <end position="152"/>
    </location>
</feature>
<dbReference type="InterPro" id="IPR023312">
    <property type="entry name" value="Put_nitroreductase_C_bac"/>
</dbReference>
<evidence type="ECO:0000313" key="7">
    <source>
        <dbReference type="Proteomes" id="UP000262712"/>
    </source>
</evidence>
<gene>
    <name evidence="4" type="ORF">AMOL_1820</name>
    <name evidence="5" type="ORF">CPU12_12650</name>
</gene>
<dbReference type="EMBL" id="NXFY01000026">
    <property type="protein sequence ID" value="PHO17021.1"/>
    <property type="molecule type" value="Genomic_DNA"/>
</dbReference>
<dbReference type="EMBL" id="CP032098">
    <property type="protein sequence ID" value="AXX92784.1"/>
    <property type="molecule type" value="Genomic_DNA"/>
</dbReference>
<dbReference type="InterPro" id="IPR029479">
    <property type="entry name" value="Nitroreductase"/>
</dbReference>
<protein>
    <submittedName>
        <fullName evidence="4 5">Nitroreductase</fullName>
    </submittedName>
</protein>
<dbReference type="AlphaFoldDB" id="A0A2G1DEW7"/>
<dbReference type="PANTHER" id="PTHR43673">
    <property type="entry name" value="NAD(P)H NITROREDUCTASE YDGI-RELATED"/>
    <property type="match status" value="1"/>
</dbReference>
<organism evidence="5 6">
    <name type="scientific">Malaciobacter molluscorum LMG 25693</name>
    <dbReference type="NCBI Taxonomy" id="870501"/>
    <lineage>
        <taxon>Bacteria</taxon>
        <taxon>Pseudomonadati</taxon>
        <taxon>Campylobacterota</taxon>
        <taxon>Epsilonproteobacteria</taxon>
        <taxon>Campylobacterales</taxon>
        <taxon>Arcobacteraceae</taxon>
        <taxon>Malaciobacter</taxon>
    </lineage>
</organism>
<name>A0A2G1DEW7_9BACT</name>
<dbReference type="Proteomes" id="UP000221222">
    <property type="component" value="Unassembled WGS sequence"/>
</dbReference>
<evidence type="ECO:0000313" key="5">
    <source>
        <dbReference type="EMBL" id="PHO17021.1"/>
    </source>
</evidence>
<comment type="similarity">
    <text evidence="1">Belongs to the nitroreductase family.</text>
</comment>
<sequence>MNYKDLKQLVNKSRCTRRFKQDVQINSKDLEELIDVARVTSSAKNMQPLKYILVTNEEMVKALATTAKWAAHLTNWTQTEDEIPSAFIIMLNDKNIDGFAMFDAGVSFEAISLAANAKNLDICALASIDKDICKDLFEIEDNYEILIGIAIGISSETIKIVDVEGENTNYYRDEQDQHCVPKRALQDIIIGTYK</sequence>
<dbReference type="PANTHER" id="PTHR43673:SF10">
    <property type="entry name" value="NADH DEHYDROGENASE_NAD(P)H NITROREDUCTASE XCC3605-RELATED"/>
    <property type="match status" value="1"/>
</dbReference>
<reference evidence="5 6" key="1">
    <citation type="submission" date="2017-09" db="EMBL/GenBank/DDBJ databases">
        <title>Arcobacter canalis sp. nov., a new species isolated from a water canal contaminated with urban sewage.</title>
        <authorList>
            <person name="Perez-Cataluna A."/>
            <person name="Salas-Masso N."/>
            <person name="Figueras M.J."/>
        </authorList>
    </citation>
    <scope>NUCLEOTIDE SEQUENCE [LARGE SCALE GENOMIC DNA]</scope>
    <source>
        <strain evidence="5 6">F98-3</strain>
    </source>
</reference>
<evidence type="ECO:0000256" key="2">
    <source>
        <dbReference type="ARBA" id="ARBA00023002"/>
    </source>
</evidence>
<dbReference type="Proteomes" id="UP000262712">
    <property type="component" value="Chromosome"/>
</dbReference>
<reference evidence="4 7" key="2">
    <citation type="submission" date="2018-08" db="EMBL/GenBank/DDBJ databases">
        <title>Complete genome of the Arcobacter molluscorum type strain LMG 25693.</title>
        <authorList>
            <person name="Miller W.G."/>
            <person name="Yee E."/>
            <person name="Bono J.L."/>
        </authorList>
    </citation>
    <scope>NUCLEOTIDE SEQUENCE [LARGE SCALE GENOMIC DNA]</scope>
    <source>
        <strain evidence="4 7">CECT 7696</strain>
    </source>
</reference>
<evidence type="ECO:0000313" key="4">
    <source>
        <dbReference type="EMBL" id="AXX92784.1"/>
    </source>
</evidence>
<proteinExistence type="inferred from homology"/>
<evidence type="ECO:0000313" key="6">
    <source>
        <dbReference type="Proteomes" id="UP000221222"/>
    </source>
</evidence>
<dbReference type="RefSeq" id="WP_099343481.1">
    <property type="nucleotide sequence ID" value="NZ_CP032098.1"/>
</dbReference>
<keyword evidence="2" id="KW-0560">Oxidoreductase</keyword>
<dbReference type="KEGG" id="amol:AMOL_1820"/>
<evidence type="ECO:0000256" key="1">
    <source>
        <dbReference type="ARBA" id="ARBA00007118"/>
    </source>
</evidence>
<dbReference type="InterPro" id="IPR000415">
    <property type="entry name" value="Nitroreductase-like"/>
</dbReference>
<dbReference type="Gene3D" id="3.40.109.10">
    <property type="entry name" value="NADH Oxidase"/>
    <property type="match status" value="1"/>
</dbReference>
<evidence type="ECO:0000259" key="3">
    <source>
        <dbReference type="Pfam" id="PF00881"/>
    </source>
</evidence>
<accession>A0A2G1DEW7</accession>
<dbReference type="Pfam" id="PF00881">
    <property type="entry name" value="Nitroreductase"/>
    <property type="match status" value="1"/>
</dbReference>
<keyword evidence="6" id="KW-1185">Reference proteome</keyword>